<proteinExistence type="predicted"/>
<gene>
    <name evidence="1" type="ORF">GCM10007380_08540</name>
</gene>
<name>A0A8J3ADE0_9BACI</name>
<evidence type="ECO:0000313" key="2">
    <source>
        <dbReference type="Proteomes" id="UP000626244"/>
    </source>
</evidence>
<sequence>MSLNKIKLLNSELYKQYSKKYYDHPERPKLLEKEIPKLNCLWNDVIHLLPLHPHLVYDGLSTVGVKVKTDLMFYKIPTKNLVNNKNVVYLYSKEKYIGPAEKINSEDVHFKDIEEYEEMYELPIDTRNYYEEENKKGNKFGMFPFIPHILSLGEVSIIDAEVINWSENK</sequence>
<reference evidence="2" key="1">
    <citation type="journal article" date="2019" name="Int. J. Syst. Evol. Microbiol.">
        <title>The Global Catalogue of Microorganisms (GCM) 10K type strain sequencing project: providing services to taxonomists for standard genome sequencing and annotation.</title>
        <authorList>
            <consortium name="The Broad Institute Genomics Platform"/>
            <consortium name="The Broad Institute Genome Sequencing Center for Infectious Disease"/>
            <person name="Wu L."/>
            <person name="Ma J."/>
        </authorList>
    </citation>
    <scope>NUCLEOTIDE SEQUENCE [LARGE SCALE GENOMIC DNA]</scope>
    <source>
        <strain evidence="2">CGMCC 1.14993</strain>
    </source>
</reference>
<organism evidence="1 2">
    <name type="scientific">Gottfriedia solisilvae</name>
    <dbReference type="NCBI Taxonomy" id="1516104"/>
    <lineage>
        <taxon>Bacteria</taxon>
        <taxon>Bacillati</taxon>
        <taxon>Bacillota</taxon>
        <taxon>Bacilli</taxon>
        <taxon>Bacillales</taxon>
        <taxon>Bacillaceae</taxon>
        <taxon>Gottfriedia</taxon>
    </lineage>
</organism>
<accession>A0A8J3ADE0</accession>
<comment type="caution">
    <text evidence="1">The sequence shown here is derived from an EMBL/GenBank/DDBJ whole genome shotgun (WGS) entry which is preliminary data.</text>
</comment>
<dbReference type="EMBL" id="BMHB01000001">
    <property type="protein sequence ID" value="GGI11578.1"/>
    <property type="molecule type" value="Genomic_DNA"/>
</dbReference>
<evidence type="ECO:0008006" key="3">
    <source>
        <dbReference type="Google" id="ProtNLM"/>
    </source>
</evidence>
<protein>
    <recommendedName>
        <fullName evidence="3">Group-specific protein</fullName>
    </recommendedName>
</protein>
<dbReference type="AlphaFoldDB" id="A0A8J3ADE0"/>
<dbReference type="Proteomes" id="UP000626244">
    <property type="component" value="Unassembled WGS sequence"/>
</dbReference>
<keyword evidence="2" id="KW-1185">Reference proteome</keyword>
<evidence type="ECO:0000313" key="1">
    <source>
        <dbReference type="EMBL" id="GGI11578.1"/>
    </source>
</evidence>